<feature type="transmembrane region" description="Helical" evidence="6">
    <location>
        <begin position="178"/>
        <end position="200"/>
    </location>
</feature>
<evidence type="ECO:0000259" key="7">
    <source>
        <dbReference type="Pfam" id="PF00892"/>
    </source>
</evidence>
<name>N9DPV5_9GAMM</name>
<dbReference type="EMBL" id="APQD01000012">
    <property type="protein sequence ID" value="ENV82730.1"/>
    <property type="molecule type" value="Genomic_DNA"/>
</dbReference>
<evidence type="ECO:0000313" key="9">
    <source>
        <dbReference type="Proteomes" id="UP000018460"/>
    </source>
</evidence>
<feature type="transmembrane region" description="Helical" evidence="6">
    <location>
        <begin position="122"/>
        <end position="139"/>
    </location>
</feature>
<evidence type="ECO:0000256" key="4">
    <source>
        <dbReference type="ARBA" id="ARBA00022989"/>
    </source>
</evidence>
<dbReference type="RefSeq" id="WP_005009680.1">
    <property type="nucleotide sequence ID" value="NZ_KB849727.1"/>
</dbReference>
<evidence type="ECO:0000256" key="1">
    <source>
        <dbReference type="ARBA" id="ARBA00004141"/>
    </source>
</evidence>
<evidence type="ECO:0000256" key="6">
    <source>
        <dbReference type="SAM" id="Phobius"/>
    </source>
</evidence>
<keyword evidence="9" id="KW-1185">Reference proteome</keyword>
<comment type="subcellular location">
    <subcellularLocation>
        <location evidence="1">Membrane</location>
        <topology evidence="1">Multi-pass membrane protein</topology>
    </subcellularLocation>
</comment>
<dbReference type="GO" id="GO:0016020">
    <property type="term" value="C:membrane"/>
    <property type="evidence" value="ECO:0007669"/>
    <property type="project" value="UniProtKB-SubCell"/>
</dbReference>
<evidence type="ECO:0000256" key="3">
    <source>
        <dbReference type="ARBA" id="ARBA00022692"/>
    </source>
</evidence>
<protein>
    <recommendedName>
        <fullName evidence="7">EamA domain-containing protein</fullName>
    </recommendedName>
</protein>
<dbReference type="SUPFAM" id="SSF103481">
    <property type="entry name" value="Multidrug resistance efflux transporter EmrE"/>
    <property type="match status" value="2"/>
</dbReference>
<comment type="caution">
    <text evidence="8">The sequence shown here is derived from an EMBL/GenBank/DDBJ whole genome shotgun (WGS) entry which is preliminary data.</text>
</comment>
<comment type="similarity">
    <text evidence="2">Belongs to the EamA transporter family.</text>
</comment>
<feature type="transmembrane region" description="Helical" evidence="6">
    <location>
        <begin position="243"/>
        <end position="261"/>
    </location>
</feature>
<keyword evidence="4 6" id="KW-1133">Transmembrane helix</keyword>
<sequence length="287" mass="30606">MKALHQGWLYGLIGVVIFAGSMPATRIAVHGFSPEFLTGARACIAAVLALILLIALKQPRPSPQQIKALFIISAGVVIGFPLFTALALQTATAAHSLIFIALLPLATAFFAVLRAKEAPKRAFWIYTCIGSSLVILFMLNQSGLHLSAAGDGYMAAAVLLCGLGYAEGGVLSRELGGWQVICWALVIAFPAMLLISWIYFPQDFSAVPPSAYLGLAYVSLFSMLIGFFFWYKGLALGGIAKVGQIQLIQPFIGLILCALILNEHVTLLMIAVSLAVAACVVMARKYA</sequence>
<feature type="transmembrane region" description="Helical" evidence="6">
    <location>
        <begin position="212"/>
        <end position="231"/>
    </location>
</feature>
<dbReference type="eggNOG" id="COG0697">
    <property type="taxonomic scope" value="Bacteria"/>
</dbReference>
<dbReference type="PATRIC" id="fig|1120925.3.peg.1578"/>
<dbReference type="InterPro" id="IPR000620">
    <property type="entry name" value="EamA_dom"/>
</dbReference>
<organism evidence="8 9">
    <name type="scientific">Acinetobacter bouvetii DSM 14964 = CIP 107468</name>
    <dbReference type="NCBI Taxonomy" id="1120925"/>
    <lineage>
        <taxon>Bacteria</taxon>
        <taxon>Pseudomonadati</taxon>
        <taxon>Pseudomonadota</taxon>
        <taxon>Gammaproteobacteria</taxon>
        <taxon>Moraxellales</taxon>
        <taxon>Moraxellaceae</taxon>
        <taxon>Acinetobacter</taxon>
    </lineage>
</organism>
<keyword evidence="5 6" id="KW-0472">Membrane</keyword>
<feature type="domain" description="EamA" evidence="7">
    <location>
        <begin position="7"/>
        <end position="131"/>
    </location>
</feature>
<reference evidence="8 9" key="1">
    <citation type="submission" date="2013-02" db="EMBL/GenBank/DDBJ databases">
        <title>The Genome Sequence of Acinetobacter bouvetii CIP 107468.</title>
        <authorList>
            <consortium name="The Broad Institute Genome Sequencing Platform"/>
            <consortium name="The Broad Institute Genome Sequencing Center for Infectious Disease"/>
            <person name="Cerqueira G."/>
            <person name="Feldgarden M."/>
            <person name="Courvalin P."/>
            <person name="Perichon B."/>
            <person name="Grillot-Courvalin C."/>
            <person name="Clermont D."/>
            <person name="Rocha E."/>
            <person name="Yoon E.-J."/>
            <person name="Nemec A."/>
            <person name="Walker B."/>
            <person name="Young S.K."/>
            <person name="Zeng Q."/>
            <person name="Gargeya S."/>
            <person name="Fitzgerald M."/>
            <person name="Haas B."/>
            <person name="Abouelleil A."/>
            <person name="Alvarado L."/>
            <person name="Arachchi H.M."/>
            <person name="Berlin A.M."/>
            <person name="Chapman S.B."/>
            <person name="Dewar J."/>
            <person name="Goldberg J."/>
            <person name="Griggs A."/>
            <person name="Gujja S."/>
            <person name="Hansen M."/>
            <person name="Howarth C."/>
            <person name="Imamovic A."/>
            <person name="Larimer J."/>
            <person name="McCowan C."/>
            <person name="Murphy C."/>
            <person name="Neiman D."/>
            <person name="Pearson M."/>
            <person name="Priest M."/>
            <person name="Roberts A."/>
            <person name="Saif S."/>
            <person name="Shea T."/>
            <person name="Sisk P."/>
            <person name="Sykes S."/>
            <person name="Wortman J."/>
            <person name="Nusbaum C."/>
            <person name="Birren B."/>
        </authorList>
    </citation>
    <scope>NUCLEOTIDE SEQUENCE [LARGE SCALE GENOMIC DNA]</scope>
    <source>
        <strain evidence="8 9">CIP 107468</strain>
    </source>
</reference>
<keyword evidence="3 6" id="KW-0812">Transmembrane</keyword>
<dbReference type="Proteomes" id="UP000018460">
    <property type="component" value="Unassembled WGS sequence"/>
</dbReference>
<feature type="transmembrane region" description="Helical" evidence="6">
    <location>
        <begin position="145"/>
        <end position="166"/>
    </location>
</feature>
<dbReference type="InterPro" id="IPR037185">
    <property type="entry name" value="EmrE-like"/>
</dbReference>
<feature type="transmembrane region" description="Helical" evidence="6">
    <location>
        <begin position="68"/>
        <end position="88"/>
    </location>
</feature>
<feature type="domain" description="EamA" evidence="7">
    <location>
        <begin position="150"/>
        <end position="282"/>
    </location>
</feature>
<evidence type="ECO:0000256" key="5">
    <source>
        <dbReference type="ARBA" id="ARBA00023136"/>
    </source>
</evidence>
<gene>
    <name evidence="8" type="ORF">F941_01496</name>
</gene>
<feature type="transmembrane region" description="Helical" evidence="6">
    <location>
        <begin position="36"/>
        <end position="56"/>
    </location>
</feature>
<dbReference type="InterPro" id="IPR050638">
    <property type="entry name" value="AA-Vitamin_Transporters"/>
</dbReference>
<feature type="transmembrane region" description="Helical" evidence="6">
    <location>
        <begin position="7"/>
        <end position="24"/>
    </location>
</feature>
<proteinExistence type="inferred from homology"/>
<evidence type="ECO:0000313" key="8">
    <source>
        <dbReference type="EMBL" id="ENV82730.1"/>
    </source>
</evidence>
<feature type="transmembrane region" description="Helical" evidence="6">
    <location>
        <begin position="94"/>
        <end position="115"/>
    </location>
</feature>
<dbReference type="Pfam" id="PF00892">
    <property type="entry name" value="EamA"/>
    <property type="match status" value="2"/>
</dbReference>
<feature type="transmembrane region" description="Helical" evidence="6">
    <location>
        <begin position="267"/>
        <end position="283"/>
    </location>
</feature>
<accession>N9DPV5</accession>
<evidence type="ECO:0000256" key="2">
    <source>
        <dbReference type="ARBA" id="ARBA00007362"/>
    </source>
</evidence>
<dbReference type="PANTHER" id="PTHR32322">
    <property type="entry name" value="INNER MEMBRANE TRANSPORTER"/>
    <property type="match status" value="1"/>
</dbReference>
<dbReference type="OrthoDB" id="9784288at2"/>
<dbReference type="AlphaFoldDB" id="N9DPV5"/>
<dbReference type="PANTHER" id="PTHR32322:SF2">
    <property type="entry name" value="EAMA DOMAIN-CONTAINING PROTEIN"/>
    <property type="match status" value="1"/>
</dbReference>